<organism evidence="1">
    <name type="scientific">Bacteroides intestinalis</name>
    <dbReference type="NCBI Taxonomy" id="329854"/>
    <lineage>
        <taxon>Bacteria</taxon>
        <taxon>Pseudomonadati</taxon>
        <taxon>Bacteroidota</taxon>
        <taxon>Bacteroidia</taxon>
        <taxon>Bacteroidales</taxon>
        <taxon>Bacteroidaceae</taxon>
        <taxon>Bacteroides</taxon>
    </lineage>
</organism>
<dbReference type="EMBL" id="LTDF01000178">
    <property type="protein sequence ID" value="KXT40511.1"/>
    <property type="molecule type" value="Genomic_DNA"/>
</dbReference>
<gene>
    <name evidence="1" type="ORF">HMPREF2531_05287</name>
</gene>
<sequence>MSAKSEIDNLLNRFLQLETDEQREQFRDTMAQILAGKTEEEKHEFGEALADNAKEMIQQSEALIGEYHFKQALHDIFPAITWSYIAEEYFHKSRSWLSQRMNGYHVNSKAAAFSPEDINTLADGLLDLSERIKKSAILLKGHRF</sequence>
<evidence type="ECO:0000313" key="1">
    <source>
        <dbReference type="EMBL" id="KXT40511.1"/>
    </source>
</evidence>
<name>A0A139KMU2_9BACE</name>
<dbReference type="RefSeq" id="WP_061438323.1">
    <property type="nucleotide sequence ID" value="NZ_KQ968742.1"/>
</dbReference>
<reference evidence="1 2" key="1">
    <citation type="submission" date="2016-02" db="EMBL/GenBank/DDBJ databases">
        <authorList>
            <person name="Wen L."/>
            <person name="He K."/>
            <person name="Yang H."/>
        </authorList>
    </citation>
    <scope>NUCLEOTIDE SEQUENCE [LARGE SCALE GENOMIC DNA]</scope>
    <source>
        <strain evidence="1 2">KLE1704</strain>
    </source>
</reference>
<dbReference type="PATRIC" id="fig|329854.7.peg.5359"/>
<proteinExistence type="predicted"/>
<dbReference type="InterPro" id="IPR032483">
    <property type="entry name" value="DUF5053"/>
</dbReference>
<accession>A0A139KMU2</accession>
<protein>
    <recommendedName>
        <fullName evidence="3">DUF5053 domain-containing protein</fullName>
    </recommendedName>
</protein>
<dbReference type="Proteomes" id="UP000070319">
    <property type="component" value="Unassembled WGS sequence"/>
</dbReference>
<dbReference type="Pfam" id="PF16476">
    <property type="entry name" value="DUF5053"/>
    <property type="match status" value="1"/>
</dbReference>
<dbReference type="AlphaFoldDB" id="A0A139KMU2"/>
<evidence type="ECO:0000313" key="2">
    <source>
        <dbReference type="Proteomes" id="UP000070319"/>
    </source>
</evidence>
<comment type="caution">
    <text evidence="1">The sequence shown here is derived from an EMBL/GenBank/DDBJ whole genome shotgun (WGS) entry which is preliminary data.</text>
</comment>
<evidence type="ECO:0008006" key="3">
    <source>
        <dbReference type="Google" id="ProtNLM"/>
    </source>
</evidence>